<dbReference type="PROSITE" id="PS50086">
    <property type="entry name" value="TBC_RABGAP"/>
    <property type="match status" value="1"/>
</dbReference>
<sequence length="555" mass="62712">MTSQHSSICEALEEKITPKKMRCLVREFGSLPSANRALVWRFLLRTPQNHASFCALVSQALELDLPDEWVRWTKKQNLRPFTESQFTRALKWLMAWSPELTCLDFLPQFVLQFASVLGGDPISSFEVIVTAIRNWGCLWLEMCSEPPFQIMTLIEQLLQRFGPGALEILKKNSVSIVSYAWPLFDTGFAAVLQEKDWRQLWDHLICNRVALYVSAAVAFVCCTEPLLRHTSDRSLNIKGLFLEKQEVDMKAFLRKSYEIYDSVTNWPPMLTSEMVVLPSGNYPSLEQFMNTKLETRKHSPKDSKDCEPCEETDLFTAVETKDDCTDEILSALMFSHKIRDAVDSWKGAAIGAVGLEPGLQSKNSKKMRYLAALALLVVGASAQVVSPGPCPPVTVQQNFDIPNYLNRWYEQKKYFTFFEQNGVCVSATYGLNPNGTVEVRNYLINADTNQTEVIVGNAVVDSDTGEAKLLVNFPSAGAFAAPYWVLETDYTRFSVVWSCAEIATENVQFAWVLTRERFPDTATLNEVERVIAANQLADKFLITSQDNCPEDPLDM</sequence>
<dbReference type="InterPro" id="IPR035969">
    <property type="entry name" value="Rab-GAP_TBC_sf"/>
</dbReference>
<name>A0A8S1DCE3_9INSE</name>
<dbReference type="AlphaFoldDB" id="A0A8S1DCE3"/>
<keyword evidence="11" id="KW-1185">Reference proteome</keyword>
<reference evidence="10 11" key="1">
    <citation type="submission" date="2020-04" db="EMBL/GenBank/DDBJ databases">
        <authorList>
            <person name="Alioto T."/>
            <person name="Alioto T."/>
            <person name="Gomez Garrido J."/>
        </authorList>
    </citation>
    <scope>NUCLEOTIDE SEQUENCE [LARGE SCALE GENOMIC DNA]</scope>
</reference>
<dbReference type="SUPFAM" id="SSF47923">
    <property type="entry name" value="Ypt/Rab-GAP domain of gyp1p"/>
    <property type="match status" value="1"/>
</dbReference>
<dbReference type="Proteomes" id="UP000494165">
    <property type="component" value="Unassembled WGS sequence"/>
</dbReference>
<dbReference type="Gene3D" id="2.40.128.20">
    <property type="match status" value="1"/>
</dbReference>
<evidence type="ECO:0000256" key="7">
    <source>
        <dbReference type="ARBA" id="ARBA00023157"/>
    </source>
</evidence>
<comment type="caution">
    <text evidence="10">The sequence shown here is derived from an EMBL/GenBank/DDBJ whole genome shotgun (WGS) entry which is preliminary data.</text>
</comment>
<evidence type="ECO:0000256" key="1">
    <source>
        <dbReference type="ARBA" id="ARBA00004613"/>
    </source>
</evidence>
<accession>A0A8S1DCE3</accession>
<dbReference type="Gene3D" id="1.10.472.80">
    <property type="entry name" value="Ypt/Rab-GAP domain of gyp1p, domain 3"/>
    <property type="match status" value="1"/>
</dbReference>
<evidence type="ECO:0000256" key="6">
    <source>
        <dbReference type="ARBA" id="ARBA00023121"/>
    </source>
</evidence>
<evidence type="ECO:0000313" key="10">
    <source>
        <dbReference type="EMBL" id="CAB3380194.1"/>
    </source>
</evidence>
<evidence type="ECO:0000256" key="3">
    <source>
        <dbReference type="ARBA" id="ARBA00022448"/>
    </source>
</evidence>
<protein>
    <recommendedName>
        <fullName evidence="2">Apolipoprotein D</fullName>
    </recommendedName>
</protein>
<proteinExistence type="predicted"/>
<keyword evidence="5" id="KW-0732">Signal</keyword>
<dbReference type="FunFam" id="2.40.128.20:FF:000003">
    <property type="entry name" value="Apolipoprotein D"/>
    <property type="match status" value="1"/>
</dbReference>
<dbReference type="CDD" id="cd19437">
    <property type="entry name" value="lipocalin_apoD-like"/>
    <property type="match status" value="1"/>
</dbReference>
<dbReference type="GO" id="GO:0005576">
    <property type="term" value="C:extracellular region"/>
    <property type="evidence" value="ECO:0007669"/>
    <property type="project" value="UniProtKB-SubCell"/>
</dbReference>
<dbReference type="PANTHER" id="PTHR10612">
    <property type="entry name" value="APOLIPOPROTEIN D"/>
    <property type="match status" value="1"/>
</dbReference>
<organism evidence="10 11">
    <name type="scientific">Cloeon dipterum</name>
    <dbReference type="NCBI Taxonomy" id="197152"/>
    <lineage>
        <taxon>Eukaryota</taxon>
        <taxon>Metazoa</taxon>
        <taxon>Ecdysozoa</taxon>
        <taxon>Arthropoda</taxon>
        <taxon>Hexapoda</taxon>
        <taxon>Insecta</taxon>
        <taxon>Pterygota</taxon>
        <taxon>Palaeoptera</taxon>
        <taxon>Ephemeroptera</taxon>
        <taxon>Pisciforma</taxon>
        <taxon>Baetidae</taxon>
        <taxon>Cloeon</taxon>
    </lineage>
</organism>
<comment type="subcellular location">
    <subcellularLocation>
        <location evidence="1">Secreted</location>
    </subcellularLocation>
</comment>
<dbReference type="GO" id="GO:0008289">
    <property type="term" value="F:lipid binding"/>
    <property type="evidence" value="ECO:0007669"/>
    <property type="project" value="UniProtKB-KW"/>
</dbReference>
<dbReference type="GO" id="GO:0006629">
    <property type="term" value="P:lipid metabolic process"/>
    <property type="evidence" value="ECO:0007669"/>
    <property type="project" value="TreeGrafter"/>
</dbReference>
<dbReference type="PANTHER" id="PTHR10612:SF34">
    <property type="entry name" value="APOLIPOPROTEIN D"/>
    <property type="match status" value="1"/>
</dbReference>
<dbReference type="EMBL" id="CADEPI010000203">
    <property type="protein sequence ID" value="CAB3380194.1"/>
    <property type="molecule type" value="Genomic_DNA"/>
</dbReference>
<evidence type="ECO:0000256" key="4">
    <source>
        <dbReference type="ARBA" id="ARBA00022525"/>
    </source>
</evidence>
<dbReference type="GO" id="GO:0000302">
    <property type="term" value="P:response to reactive oxygen species"/>
    <property type="evidence" value="ECO:0007669"/>
    <property type="project" value="TreeGrafter"/>
</dbReference>
<gene>
    <name evidence="10" type="ORF">CLODIP_2_CD03995</name>
</gene>
<keyword evidence="7" id="KW-1015">Disulfide bond</keyword>
<dbReference type="OrthoDB" id="565904at2759"/>
<keyword evidence="4" id="KW-0964">Secreted</keyword>
<dbReference type="GO" id="GO:0005737">
    <property type="term" value="C:cytoplasm"/>
    <property type="evidence" value="ECO:0007669"/>
    <property type="project" value="TreeGrafter"/>
</dbReference>
<keyword evidence="8" id="KW-0325">Glycoprotein</keyword>
<dbReference type="InterPro" id="IPR012674">
    <property type="entry name" value="Calycin"/>
</dbReference>
<evidence type="ECO:0000259" key="9">
    <source>
        <dbReference type="PROSITE" id="PS50086"/>
    </source>
</evidence>
<keyword evidence="6" id="KW-0446">Lipid-binding</keyword>
<dbReference type="Pfam" id="PF08212">
    <property type="entry name" value="Lipocalin_2"/>
    <property type="match status" value="1"/>
</dbReference>
<evidence type="ECO:0000256" key="5">
    <source>
        <dbReference type="ARBA" id="ARBA00022729"/>
    </source>
</evidence>
<dbReference type="SUPFAM" id="SSF50814">
    <property type="entry name" value="Lipocalins"/>
    <property type="match status" value="1"/>
</dbReference>
<keyword evidence="3" id="KW-0813">Transport</keyword>
<feature type="domain" description="Rab-GAP TBC" evidence="9">
    <location>
        <begin position="30"/>
        <end position="208"/>
    </location>
</feature>
<dbReference type="InterPro" id="IPR000195">
    <property type="entry name" value="Rab-GAP-TBC_dom"/>
</dbReference>
<evidence type="ECO:0000256" key="8">
    <source>
        <dbReference type="ARBA" id="ARBA00023180"/>
    </source>
</evidence>
<dbReference type="InterPro" id="IPR000566">
    <property type="entry name" value="Lipocln_cytosolic_FA-bd_dom"/>
</dbReference>
<evidence type="ECO:0000313" key="11">
    <source>
        <dbReference type="Proteomes" id="UP000494165"/>
    </source>
</evidence>
<evidence type="ECO:0000256" key="2">
    <source>
        <dbReference type="ARBA" id="ARBA00019890"/>
    </source>
</evidence>